<proteinExistence type="predicted"/>
<evidence type="ECO:0000256" key="1">
    <source>
        <dbReference type="ARBA" id="ARBA00022527"/>
    </source>
</evidence>
<dbReference type="PANTHER" id="PTHR35526">
    <property type="entry name" value="ANTI-SIGMA-F FACTOR RSBW-RELATED"/>
    <property type="match status" value="1"/>
</dbReference>
<dbReference type="GO" id="GO:0004674">
    <property type="term" value="F:protein serine/threonine kinase activity"/>
    <property type="evidence" value="ECO:0007669"/>
    <property type="project" value="UniProtKB-KW"/>
</dbReference>
<dbReference type="AlphaFoldDB" id="A0A7V1LPH0"/>
<dbReference type="Gene3D" id="3.30.565.10">
    <property type="entry name" value="Histidine kinase-like ATPase, C-terminal domain"/>
    <property type="match status" value="1"/>
</dbReference>
<accession>A0A7V1LPH0</accession>
<dbReference type="EMBL" id="DRLD01000380">
    <property type="protein sequence ID" value="HED11711.1"/>
    <property type="molecule type" value="Genomic_DNA"/>
</dbReference>
<dbReference type="Proteomes" id="UP000886005">
    <property type="component" value="Unassembled WGS sequence"/>
</dbReference>
<keyword evidence="1" id="KW-0723">Serine/threonine-protein kinase</keyword>
<reference evidence="3" key="1">
    <citation type="journal article" date="2020" name="mSystems">
        <title>Genome- and Community-Level Interaction Insights into Carbon Utilization and Element Cycling Functions of Hydrothermarchaeota in Hydrothermal Sediment.</title>
        <authorList>
            <person name="Zhou Z."/>
            <person name="Liu Y."/>
            <person name="Xu W."/>
            <person name="Pan J."/>
            <person name="Luo Z.H."/>
            <person name="Li M."/>
        </authorList>
    </citation>
    <scope>NUCLEOTIDE SEQUENCE [LARGE SCALE GENOMIC DNA]</scope>
    <source>
        <strain evidence="3">HyVt-456</strain>
    </source>
</reference>
<keyword evidence="1" id="KW-0808">Transferase</keyword>
<evidence type="ECO:0000313" key="3">
    <source>
        <dbReference type="EMBL" id="HED11711.1"/>
    </source>
</evidence>
<dbReference type="GO" id="GO:0005524">
    <property type="term" value="F:ATP binding"/>
    <property type="evidence" value="ECO:0007669"/>
    <property type="project" value="UniProtKB-KW"/>
</dbReference>
<dbReference type="Pfam" id="PF13581">
    <property type="entry name" value="HATPase_c_2"/>
    <property type="match status" value="1"/>
</dbReference>
<dbReference type="CDD" id="cd16936">
    <property type="entry name" value="HATPase_RsbW-like"/>
    <property type="match status" value="1"/>
</dbReference>
<dbReference type="InterPro" id="IPR036890">
    <property type="entry name" value="HATPase_C_sf"/>
</dbReference>
<keyword evidence="1" id="KW-0418">Kinase</keyword>
<keyword evidence="3" id="KW-0547">Nucleotide-binding</keyword>
<keyword evidence="3" id="KW-0067">ATP-binding</keyword>
<dbReference type="InterPro" id="IPR050267">
    <property type="entry name" value="Anti-sigma-factor_SerPK"/>
</dbReference>
<evidence type="ECO:0000259" key="2">
    <source>
        <dbReference type="Pfam" id="PF13581"/>
    </source>
</evidence>
<dbReference type="SUPFAM" id="SSF55874">
    <property type="entry name" value="ATPase domain of HSP90 chaperone/DNA topoisomerase II/histidine kinase"/>
    <property type="match status" value="1"/>
</dbReference>
<comment type="caution">
    <text evidence="3">The sequence shown here is derived from an EMBL/GenBank/DDBJ whole genome shotgun (WGS) entry which is preliminary data.</text>
</comment>
<sequence>MKKLKKNRFKIRFPSSTDNLEMIRDFIRKLALKAGFDEEGADHIALAVDEACTNVIKHAHEYNARRMMDINVRYTQRSFEVTITDTGKGFDPSHMPKPDLDKYMHEARKGGLGIHLMRTLMDEVKYSFNPGVKNQVTLVKYLKSEAG</sequence>
<name>A0A7V1LPH0_CALAY</name>
<protein>
    <submittedName>
        <fullName evidence="3">ATP-binding protein</fullName>
    </submittedName>
</protein>
<dbReference type="PANTHER" id="PTHR35526:SF3">
    <property type="entry name" value="ANTI-SIGMA-F FACTOR RSBW"/>
    <property type="match status" value="1"/>
</dbReference>
<feature type="domain" description="Histidine kinase/HSP90-like ATPase" evidence="2">
    <location>
        <begin position="13"/>
        <end position="140"/>
    </location>
</feature>
<gene>
    <name evidence="3" type="ORF">ENJ10_13545</name>
</gene>
<dbReference type="InterPro" id="IPR003594">
    <property type="entry name" value="HATPase_dom"/>
</dbReference>
<organism evidence="3">
    <name type="scientific">Caldithrix abyssi</name>
    <dbReference type="NCBI Taxonomy" id="187145"/>
    <lineage>
        <taxon>Bacteria</taxon>
        <taxon>Pseudomonadati</taxon>
        <taxon>Calditrichota</taxon>
        <taxon>Calditrichia</taxon>
        <taxon>Calditrichales</taxon>
        <taxon>Calditrichaceae</taxon>
        <taxon>Caldithrix</taxon>
    </lineage>
</organism>